<dbReference type="AlphaFoldDB" id="A0AAW8RB90"/>
<organism evidence="1 2">
    <name type="scientific">Carnobacterium divergens</name>
    <name type="common">Lactobacillus divergens</name>
    <dbReference type="NCBI Taxonomy" id="2748"/>
    <lineage>
        <taxon>Bacteria</taxon>
        <taxon>Bacillati</taxon>
        <taxon>Bacillota</taxon>
        <taxon>Bacilli</taxon>
        <taxon>Lactobacillales</taxon>
        <taxon>Carnobacteriaceae</taxon>
        <taxon>Carnobacterium</taxon>
    </lineage>
</organism>
<accession>A0AAW8RB90</accession>
<gene>
    <name evidence="1" type="ORF">MX635_11120</name>
</gene>
<sequence length="176" mass="20682">METKETYQIIFDELYNDVGLDIVVSTILGTKEEAIKKMKSLSCRIELMGNTLSVTTFEGKKVDNVLLYKDEDVQCYSFSILNLPKNFPPPLKPEEVKEIFERSTEKEINQFMKLYTITEDDFLKTDWTITEAYQEMCRLYPNHDTKKPFKFDSSGYRVKKQENDEIEKGELKNNEN</sequence>
<dbReference type="Proteomes" id="UP001249945">
    <property type="component" value="Unassembled WGS sequence"/>
</dbReference>
<evidence type="ECO:0000313" key="1">
    <source>
        <dbReference type="EMBL" id="MDT1974945.1"/>
    </source>
</evidence>
<dbReference type="EMBL" id="JALRMR010000014">
    <property type="protein sequence ID" value="MDT1974945.1"/>
    <property type="molecule type" value="Genomic_DNA"/>
</dbReference>
<protein>
    <submittedName>
        <fullName evidence="1">Uncharacterized protein</fullName>
    </submittedName>
</protein>
<proteinExistence type="predicted"/>
<comment type="caution">
    <text evidence="1">The sequence shown here is derived from an EMBL/GenBank/DDBJ whole genome shotgun (WGS) entry which is preliminary data.</text>
</comment>
<dbReference type="RefSeq" id="WP_311780767.1">
    <property type="nucleotide sequence ID" value="NZ_JALRMQ010000008.1"/>
</dbReference>
<name>A0AAW8RB90_CARDV</name>
<evidence type="ECO:0000313" key="2">
    <source>
        <dbReference type="Proteomes" id="UP001249945"/>
    </source>
</evidence>
<reference evidence="1" key="1">
    <citation type="submission" date="2022-04" db="EMBL/GenBank/DDBJ databases">
        <title>Draft genome sequences of lactic acid bacteria (LAB) strains involved in meat spoilage.</title>
        <authorList>
            <person name="Palevich N."/>
        </authorList>
    </citation>
    <scope>NUCLEOTIDE SEQUENCE</scope>
    <source>
        <strain evidence="1">9-14</strain>
    </source>
</reference>